<dbReference type="EMBL" id="MCAS01000045">
    <property type="protein sequence ID" value="RKF35739.1"/>
    <property type="molecule type" value="Genomic_DNA"/>
</dbReference>
<evidence type="ECO:0000313" key="2">
    <source>
        <dbReference type="Proteomes" id="UP000283709"/>
    </source>
</evidence>
<protein>
    <submittedName>
        <fullName evidence="1">Uncharacterized protein</fullName>
    </submittedName>
</protein>
<dbReference type="Proteomes" id="UP000283709">
    <property type="component" value="Unassembled WGS sequence"/>
</dbReference>
<evidence type="ECO:0000313" key="1">
    <source>
        <dbReference type="EMBL" id="RKF35739.1"/>
    </source>
</evidence>
<dbReference type="AlphaFoldDB" id="A0A3R7EP42"/>
<accession>A0A3R7EP42</accession>
<proteinExistence type="predicted"/>
<gene>
    <name evidence="1" type="ORF">BCY88_08860</name>
</gene>
<organism evidence="1 2">
    <name type="scientific">Paraburkholderia fungorum</name>
    <dbReference type="NCBI Taxonomy" id="134537"/>
    <lineage>
        <taxon>Bacteria</taxon>
        <taxon>Pseudomonadati</taxon>
        <taxon>Pseudomonadota</taxon>
        <taxon>Betaproteobacteria</taxon>
        <taxon>Burkholderiales</taxon>
        <taxon>Burkholderiaceae</taxon>
        <taxon>Paraburkholderia</taxon>
    </lineage>
</organism>
<comment type="caution">
    <text evidence="1">The sequence shown here is derived from an EMBL/GenBank/DDBJ whole genome shotgun (WGS) entry which is preliminary data.</text>
</comment>
<sequence>MQKIMEERAGGGRTMTNLHEQQELLHIQTMVLELERIASRGSIVRRGTSVTQPEYWRNRIHTLLATPGISGSTAAQASALLAKLDGIAEAGKKCR</sequence>
<reference evidence="1 2" key="1">
    <citation type="submission" date="2016-07" db="EMBL/GenBank/DDBJ databases">
        <title>Genome analysis of Burkholderia fungorum ES3-20.</title>
        <authorList>
            <person name="Xu D."/>
            <person name="Yao R."/>
            <person name="Zheng S."/>
        </authorList>
    </citation>
    <scope>NUCLEOTIDE SEQUENCE [LARGE SCALE GENOMIC DNA]</scope>
    <source>
        <strain evidence="1 2">ES3-20</strain>
    </source>
</reference>
<name>A0A3R7EP42_9BURK</name>